<protein>
    <submittedName>
        <fullName evidence="8">ECF-family RNA polymerase sigma factor</fullName>
    </submittedName>
</protein>
<name>A9GRL8_SORC5</name>
<dbReference type="CDD" id="cd06171">
    <property type="entry name" value="Sigma70_r4"/>
    <property type="match status" value="1"/>
</dbReference>
<keyword evidence="5" id="KW-0804">Transcription</keyword>
<dbReference type="KEGG" id="scl:sce3482"/>
<dbReference type="InterPro" id="IPR013325">
    <property type="entry name" value="RNA_pol_sigma_r2"/>
</dbReference>
<dbReference type="PANTHER" id="PTHR43133:SF8">
    <property type="entry name" value="RNA POLYMERASE SIGMA FACTOR HI_1459-RELATED"/>
    <property type="match status" value="1"/>
</dbReference>
<dbReference type="eggNOG" id="COG1595">
    <property type="taxonomic scope" value="Bacteria"/>
</dbReference>
<evidence type="ECO:0000259" key="6">
    <source>
        <dbReference type="Pfam" id="PF04542"/>
    </source>
</evidence>
<evidence type="ECO:0000256" key="5">
    <source>
        <dbReference type="ARBA" id="ARBA00023163"/>
    </source>
</evidence>
<dbReference type="Gene3D" id="1.10.10.10">
    <property type="entry name" value="Winged helix-like DNA-binding domain superfamily/Winged helix DNA-binding domain"/>
    <property type="match status" value="1"/>
</dbReference>
<keyword evidence="9" id="KW-1185">Reference proteome</keyword>
<feature type="domain" description="RNA polymerase sigma-70 region 2" evidence="6">
    <location>
        <begin position="37"/>
        <end position="102"/>
    </location>
</feature>
<comment type="similarity">
    <text evidence="1">Belongs to the sigma-70 factor family. ECF subfamily.</text>
</comment>
<dbReference type="Gene3D" id="1.10.1740.10">
    <property type="match status" value="1"/>
</dbReference>
<evidence type="ECO:0000256" key="2">
    <source>
        <dbReference type="ARBA" id="ARBA00023015"/>
    </source>
</evidence>
<evidence type="ECO:0000256" key="4">
    <source>
        <dbReference type="ARBA" id="ARBA00023125"/>
    </source>
</evidence>
<dbReference type="STRING" id="448385.sce3482"/>
<evidence type="ECO:0000313" key="9">
    <source>
        <dbReference type="Proteomes" id="UP000002139"/>
    </source>
</evidence>
<dbReference type="InterPro" id="IPR036388">
    <property type="entry name" value="WH-like_DNA-bd_sf"/>
</dbReference>
<dbReference type="InterPro" id="IPR007627">
    <property type="entry name" value="RNA_pol_sigma70_r2"/>
</dbReference>
<dbReference type="OrthoDB" id="129200at2"/>
<dbReference type="GO" id="GO:0006352">
    <property type="term" value="P:DNA-templated transcription initiation"/>
    <property type="evidence" value="ECO:0007669"/>
    <property type="project" value="InterPro"/>
</dbReference>
<evidence type="ECO:0000259" key="7">
    <source>
        <dbReference type="Pfam" id="PF08281"/>
    </source>
</evidence>
<accession>A9GRL8</accession>
<dbReference type="AlphaFoldDB" id="A9GRL8"/>
<dbReference type="NCBIfam" id="TIGR02937">
    <property type="entry name" value="sigma70-ECF"/>
    <property type="match status" value="1"/>
</dbReference>
<dbReference type="InterPro" id="IPR039425">
    <property type="entry name" value="RNA_pol_sigma-70-like"/>
</dbReference>
<dbReference type="SUPFAM" id="SSF88659">
    <property type="entry name" value="Sigma3 and sigma4 domains of RNA polymerase sigma factors"/>
    <property type="match status" value="1"/>
</dbReference>
<dbReference type="Proteomes" id="UP000002139">
    <property type="component" value="Chromosome"/>
</dbReference>
<dbReference type="EMBL" id="AM746676">
    <property type="protein sequence ID" value="CAN93642.1"/>
    <property type="molecule type" value="Genomic_DNA"/>
</dbReference>
<feature type="domain" description="RNA polymerase sigma factor 70 region 4 type 2" evidence="7">
    <location>
        <begin position="145"/>
        <end position="190"/>
    </location>
</feature>
<dbReference type="RefSeq" id="WP_012236112.1">
    <property type="nucleotide sequence ID" value="NC_010162.1"/>
</dbReference>
<keyword evidence="4" id="KW-0238">DNA-binding</keyword>
<sequence length="207" mass="22846">MPMPASESDQQRDQRAALSAAMDRYADGDAKAFGEIYDLLAPRLGAFFLRHTRDHAHAEDLTQQTLLQMHRARQSFVRGSDVTPWAFAIGRRLLIDSRRRRKNEVLFDSADDGAGALHLRVSRDAIPEEVASTKQMAARASAEFERLPEPQRAAYQLVRGDGLTVAEAAQVLGTTASAVKQRVFRAYEALRATLGIGDAADPQGNER</sequence>
<dbReference type="HOGENOM" id="CLU_047691_9_3_7"/>
<evidence type="ECO:0000313" key="8">
    <source>
        <dbReference type="EMBL" id="CAN93642.1"/>
    </source>
</evidence>
<dbReference type="InterPro" id="IPR014284">
    <property type="entry name" value="RNA_pol_sigma-70_dom"/>
</dbReference>
<dbReference type="Pfam" id="PF08281">
    <property type="entry name" value="Sigma70_r4_2"/>
    <property type="match status" value="1"/>
</dbReference>
<dbReference type="PANTHER" id="PTHR43133">
    <property type="entry name" value="RNA POLYMERASE ECF-TYPE SIGMA FACTO"/>
    <property type="match status" value="1"/>
</dbReference>
<evidence type="ECO:0000256" key="3">
    <source>
        <dbReference type="ARBA" id="ARBA00023082"/>
    </source>
</evidence>
<dbReference type="SUPFAM" id="SSF88946">
    <property type="entry name" value="Sigma2 domain of RNA polymerase sigma factors"/>
    <property type="match status" value="1"/>
</dbReference>
<reference evidence="8 9" key="1">
    <citation type="journal article" date="2007" name="Nat. Biotechnol.">
        <title>Complete genome sequence of the myxobacterium Sorangium cellulosum.</title>
        <authorList>
            <person name="Schneiker S."/>
            <person name="Perlova O."/>
            <person name="Kaiser O."/>
            <person name="Gerth K."/>
            <person name="Alici A."/>
            <person name="Altmeyer M.O."/>
            <person name="Bartels D."/>
            <person name="Bekel T."/>
            <person name="Beyer S."/>
            <person name="Bode E."/>
            <person name="Bode H.B."/>
            <person name="Bolten C.J."/>
            <person name="Choudhuri J.V."/>
            <person name="Doss S."/>
            <person name="Elnakady Y.A."/>
            <person name="Frank B."/>
            <person name="Gaigalat L."/>
            <person name="Goesmann A."/>
            <person name="Groeger C."/>
            <person name="Gross F."/>
            <person name="Jelsbak L."/>
            <person name="Jelsbak L."/>
            <person name="Kalinowski J."/>
            <person name="Kegler C."/>
            <person name="Knauber T."/>
            <person name="Konietzny S."/>
            <person name="Kopp M."/>
            <person name="Krause L."/>
            <person name="Krug D."/>
            <person name="Linke B."/>
            <person name="Mahmud T."/>
            <person name="Martinez-Arias R."/>
            <person name="McHardy A.C."/>
            <person name="Merai M."/>
            <person name="Meyer F."/>
            <person name="Mormann S."/>
            <person name="Munoz-Dorado J."/>
            <person name="Perez J."/>
            <person name="Pradella S."/>
            <person name="Rachid S."/>
            <person name="Raddatz G."/>
            <person name="Rosenau F."/>
            <person name="Rueckert C."/>
            <person name="Sasse F."/>
            <person name="Scharfe M."/>
            <person name="Schuster S.C."/>
            <person name="Suen G."/>
            <person name="Treuner-Lange A."/>
            <person name="Velicer G.J."/>
            <person name="Vorholter F.-J."/>
            <person name="Weissman K.J."/>
            <person name="Welch R.D."/>
            <person name="Wenzel S.C."/>
            <person name="Whitworth D.E."/>
            <person name="Wilhelm S."/>
            <person name="Wittmann C."/>
            <person name="Bloecker H."/>
            <person name="Puehler A."/>
            <person name="Mueller R."/>
        </authorList>
    </citation>
    <scope>NUCLEOTIDE SEQUENCE [LARGE SCALE GENOMIC DNA]</scope>
    <source>
        <strain evidence="9">So ce56</strain>
    </source>
</reference>
<dbReference type="BioCyc" id="SCEL448385:SCE_RS17830-MONOMER"/>
<organism evidence="8 9">
    <name type="scientific">Sorangium cellulosum (strain So ce56)</name>
    <name type="common">Polyangium cellulosum (strain So ce56)</name>
    <dbReference type="NCBI Taxonomy" id="448385"/>
    <lineage>
        <taxon>Bacteria</taxon>
        <taxon>Pseudomonadati</taxon>
        <taxon>Myxococcota</taxon>
        <taxon>Polyangia</taxon>
        <taxon>Polyangiales</taxon>
        <taxon>Polyangiaceae</taxon>
        <taxon>Sorangium</taxon>
    </lineage>
</organism>
<proteinExistence type="inferred from homology"/>
<keyword evidence="3" id="KW-0731">Sigma factor</keyword>
<dbReference type="InterPro" id="IPR013324">
    <property type="entry name" value="RNA_pol_sigma_r3/r4-like"/>
</dbReference>
<keyword evidence="2" id="KW-0805">Transcription regulation</keyword>
<dbReference type="GO" id="GO:0003677">
    <property type="term" value="F:DNA binding"/>
    <property type="evidence" value="ECO:0007669"/>
    <property type="project" value="UniProtKB-KW"/>
</dbReference>
<gene>
    <name evidence="8" type="ordered locus">sce3482</name>
</gene>
<dbReference type="InterPro" id="IPR013249">
    <property type="entry name" value="RNA_pol_sigma70_r4_t2"/>
</dbReference>
<dbReference type="GO" id="GO:0016987">
    <property type="term" value="F:sigma factor activity"/>
    <property type="evidence" value="ECO:0007669"/>
    <property type="project" value="UniProtKB-KW"/>
</dbReference>
<evidence type="ECO:0000256" key="1">
    <source>
        <dbReference type="ARBA" id="ARBA00010641"/>
    </source>
</evidence>
<dbReference type="Pfam" id="PF04542">
    <property type="entry name" value="Sigma70_r2"/>
    <property type="match status" value="1"/>
</dbReference>